<dbReference type="InterPro" id="IPR036413">
    <property type="entry name" value="YaeB-like_sf"/>
</dbReference>
<accession>A0ABQ8UEX2</accession>
<feature type="compositionally biased region" description="Basic and acidic residues" evidence="3">
    <location>
        <begin position="1"/>
        <end position="13"/>
    </location>
</feature>
<sequence>MKTTAEKRARTETLSEAEAEPSPTGAAAPSQTQAPLVPVVEQADPIHPPAPTSFTLHPIGIIHSPYQEKFGIPRQPALAPSAPVTLTLLPPYNHPDSVRGLEGFSHVWLSFIFHETLVRGWHPLVRPPRLGGNTKIGVFASRSTHRPNGLGLSLVELKHIDTSHNGVVLHLAGADLLDGTPVLDIKPYIPFVEAKPDARSGFVDGPPVQLTVQWSEKARTDLQKWRRAPEWLPRLIDEVLAQDPRPAYQDEPRRLYGVRLGGCNVRFTVAEGVVNVVEVITPDAAEVAQGQQL</sequence>
<dbReference type="SUPFAM" id="SSF118196">
    <property type="entry name" value="YaeB-like"/>
    <property type="match status" value="1"/>
</dbReference>
<organism evidence="5 6">
    <name type="scientific">Paratrimastix pyriformis</name>
    <dbReference type="NCBI Taxonomy" id="342808"/>
    <lineage>
        <taxon>Eukaryota</taxon>
        <taxon>Metamonada</taxon>
        <taxon>Preaxostyla</taxon>
        <taxon>Paratrimastigidae</taxon>
        <taxon>Paratrimastix</taxon>
    </lineage>
</organism>
<evidence type="ECO:0000256" key="2">
    <source>
        <dbReference type="ARBA" id="ARBA00033753"/>
    </source>
</evidence>
<evidence type="ECO:0000313" key="5">
    <source>
        <dbReference type="EMBL" id="KAJ4455884.1"/>
    </source>
</evidence>
<dbReference type="Gene3D" id="3.30.2310.10">
    <property type="entry name" value="YaeB-like"/>
    <property type="match status" value="1"/>
</dbReference>
<dbReference type="NCBIfam" id="TIGR00104">
    <property type="entry name" value="tRNA_TsaA"/>
    <property type="match status" value="1"/>
</dbReference>
<protein>
    <submittedName>
        <fullName evidence="5">Potassium-tellurite ethidium and proflavin transporter</fullName>
    </submittedName>
</protein>
<dbReference type="PANTHER" id="PTHR12818:SF0">
    <property type="entry name" value="TRNA (ADENINE(37)-N6)-METHYLTRANSFERASE"/>
    <property type="match status" value="1"/>
</dbReference>
<dbReference type="PROSITE" id="PS51668">
    <property type="entry name" value="TSAA_2"/>
    <property type="match status" value="1"/>
</dbReference>
<dbReference type="CDD" id="cd09281">
    <property type="entry name" value="UPF0066"/>
    <property type="match status" value="1"/>
</dbReference>
<evidence type="ECO:0000313" key="6">
    <source>
        <dbReference type="Proteomes" id="UP001141327"/>
    </source>
</evidence>
<dbReference type="Gene3D" id="2.40.30.70">
    <property type="entry name" value="YaeB-like"/>
    <property type="match status" value="1"/>
</dbReference>
<dbReference type="Pfam" id="PF01980">
    <property type="entry name" value="TrmO_N"/>
    <property type="match status" value="1"/>
</dbReference>
<dbReference type="Pfam" id="PF18389">
    <property type="entry name" value="TrmO_C"/>
    <property type="match status" value="1"/>
</dbReference>
<dbReference type="InterPro" id="IPR036414">
    <property type="entry name" value="YaeB_N_sf"/>
</dbReference>
<comment type="caution">
    <text evidence="5">The sequence shown here is derived from an EMBL/GenBank/DDBJ whole genome shotgun (WGS) entry which is preliminary data.</text>
</comment>
<dbReference type="InterPro" id="IPR023370">
    <property type="entry name" value="TrmO-like_N"/>
</dbReference>
<dbReference type="InterPro" id="IPR023368">
    <property type="entry name" value="UPF0066_cons_site"/>
</dbReference>
<dbReference type="PROSITE" id="PS01318">
    <property type="entry name" value="TSAA_1"/>
    <property type="match status" value="1"/>
</dbReference>
<evidence type="ECO:0000256" key="1">
    <source>
        <dbReference type="ARBA" id="ARBA00022691"/>
    </source>
</evidence>
<name>A0ABQ8UEX2_9EUKA</name>
<proteinExistence type="inferred from homology"/>
<dbReference type="InterPro" id="IPR041369">
    <property type="entry name" value="TrmO_C"/>
</dbReference>
<keyword evidence="1" id="KW-0949">S-adenosyl-L-methionine</keyword>
<feature type="region of interest" description="Disordered" evidence="3">
    <location>
        <begin position="1"/>
        <end position="33"/>
    </location>
</feature>
<dbReference type="Proteomes" id="UP001141327">
    <property type="component" value="Unassembled WGS sequence"/>
</dbReference>
<feature type="domain" description="TsaA-like" evidence="4">
    <location>
        <begin position="56"/>
        <end position="197"/>
    </location>
</feature>
<comment type="similarity">
    <text evidence="2">Belongs to the tRNA methyltransferase O family.</text>
</comment>
<reference evidence="5" key="1">
    <citation type="journal article" date="2022" name="bioRxiv">
        <title>Genomics of Preaxostyla Flagellates Illuminates Evolutionary Transitions and the Path Towards Mitochondrial Loss.</title>
        <authorList>
            <person name="Novak L.V.F."/>
            <person name="Treitli S.C."/>
            <person name="Pyrih J."/>
            <person name="Halakuc P."/>
            <person name="Pipaliya S.V."/>
            <person name="Vacek V."/>
            <person name="Brzon O."/>
            <person name="Soukal P."/>
            <person name="Eme L."/>
            <person name="Dacks J.B."/>
            <person name="Karnkowska A."/>
            <person name="Elias M."/>
            <person name="Hampl V."/>
        </authorList>
    </citation>
    <scope>NUCLEOTIDE SEQUENCE</scope>
    <source>
        <strain evidence="5">RCP-MX</strain>
    </source>
</reference>
<dbReference type="InterPro" id="IPR040372">
    <property type="entry name" value="YaeB-like"/>
</dbReference>
<dbReference type="PANTHER" id="PTHR12818">
    <property type="entry name" value="TRNA (ADENINE(37)-N6)-METHYLTRANSFERASE"/>
    <property type="match status" value="1"/>
</dbReference>
<dbReference type="EMBL" id="JAPMOS010000090">
    <property type="protein sequence ID" value="KAJ4455884.1"/>
    <property type="molecule type" value="Genomic_DNA"/>
</dbReference>
<evidence type="ECO:0000259" key="4">
    <source>
        <dbReference type="PROSITE" id="PS51668"/>
    </source>
</evidence>
<evidence type="ECO:0000256" key="3">
    <source>
        <dbReference type="SAM" id="MobiDB-lite"/>
    </source>
</evidence>
<keyword evidence="6" id="KW-1185">Reference proteome</keyword>
<gene>
    <name evidence="5" type="ORF">PAPYR_9095</name>
</gene>